<dbReference type="PIRSF" id="PIRSF001112">
    <property type="entry name" value="Epoxide_hydrolase"/>
    <property type="match status" value="1"/>
</dbReference>
<keyword evidence="3 6" id="KW-0378">Hydrolase</keyword>
<protein>
    <submittedName>
        <fullName evidence="6">Alpha/beta-hydrolase</fullName>
    </submittedName>
</protein>
<dbReference type="AlphaFoldDB" id="A0A5C3QUD9"/>
<keyword evidence="2" id="KW-0058">Aromatic hydrocarbons catabolism</keyword>
<keyword evidence="7" id="KW-1185">Reference proteome</keyword>
<dbReference type="GO" id="GO:0004301">
    <property type="term" value="F:epoxide hydrolase activity"/>
    <property type="evidence" value="ECO:0007669"/>
    <property type="project" value="TreeGrafter"/>
</dbReference>
<dbReference type="InterPro" id="IPR000639">
    <property type="entry name" value="Epox_hydrolase-like"/>
</dbReference>
<reference evidence="6 7" key="1">
    <citation type="journal article" date="2019" name="Nat. Ecol. Evol.">
        <title>Megaphylogeny resolves global patterns of mushroom evolution.</title>
        <authorList>
            <person name="Varga T."/>
            <person name="Krizsan K."/>
            <person name="Foldi C."/>
            <person name="Dima B."/>
            <person name="Sanchez-Garcia M."/>
            <person name="Sanchez-Ramirez S."/>
            <person name="Szollosi G.J."/>
            <person name="Szarkandi J.G."/>
            <person name="Papp V."/>
            <person name="Albert L."/>
            <person name="Andreopoulos W."/>
            <person name="Angelini C."/>
            <person name="Antonin V."/>
            <person name="Barry K.W."/>
            <person name="Bougher N.L."/>
            <person name="Buchanan P."/>
            <person name="Buyck B."/>
            <person name="Bense V."/>
            <person name="Catcheside P."/>
            <person name="Chovatia M."/>
            <person name="Cooper J."/>
            <person name="Damon W."/>
            <person name="Desjardin D."/>
            <person name="Finy P."/>
            <person name="Geml J."/>
            <person name="Haridas S."/>
            <person name="Hughes K."/>
            <person name="Justo A."/>
            <person name="Karasinski D."/>
            <person name="Kautmanova I."/>
            <person name="Kiss B."/>
            <person name="Kocsube S."/>
            <person name="Kotiranta H."/>
            <person name="LaButti K.M."/>
            <person name="Lechner B.E."/>
            <person name="Liimatainen K."/>
            <person name="Lipzen A."/>
            <person name="Lukacs Z."/>
            <person name="Mihaltcheva S."/>
            <person name="Morgado L.N."/>
            <person name="Niskanen T."/>
            <person name="Noordeloos M.E."/>
            <person name="Ohm R.A."/>
            <person name="Ortiz-Santana B."/>
            <person name="Ovrebo C."/>
            <person name="Racz N."/>
            <person name="Riley R."/>
            <person name="Savchenko A."/>
            <person name="Shiryaev A."/>
            <person name="Soop K."/>
            <person name="Spirin V."/>
            <person name="Szebenyi C."/>
            <person name="Tomsovsky M."/>
            <person name="Tulloss R.E."/>
            <person name="Uehling J."/>
            <person name="Grigoriev I.V."/>
            <person name="Vagvolgyi C."/>
            <person name="Papp T."/>
            <person name="Martin F.M."/>
            <person name="Miettinen O."/>
            <person name="Hibbett D.S."/>
            <person name="Nagy L.G."/>
        </authorList>
    </citation>
    <scope>NUCLEOTIDE SEQUENCE [LARGE SCALE GENOMIC DNA]</scope>
    <source>
        <strain evidence="6 7">CBS 309.79</strain>
    </source>
</reference>
<feature type="active site" description="Nucleophile" evidence="4">
    <location>
        <position position="182"/>
    </location>
</feature>
<evidence type="ECO:0000256" key="4">
    <source>
        <dbReference type="PIRSR" id="PIRSR001112-1"/>
    </source>
</evidence>
<organism evidence="6 7">
    <name type="scientific">Pterulicium gracile</name>
    <dbReference type="NCBI Taxonomy" id="1884261"/>
    <lineage>
        <taxon>Eukaryota</taxon>
        <taxon>Fungi</taxon>
        <taxon>Dikarya</taxon>
        <taxon>Basidiomycota</taxon>
        <taxon>Agaricomycotina</taxon>
        <taxon>Agaricomycetes</taxon>
        <taxon>Agaricomycetidae</taxon>
        <taxon>Agaricales</taxon>
        <taxon>Pleurotineae</taxon>
        <taxon>Pterulaceae</taxon>
        <taxon>Pterulicium</taxon>
    </lineage>
</organism>
<evidence type="ECO:0000313" key="7">
    <source>
        <dbReference type="Proteomes" id="UP000305067"/>
    </source>
</evidence>
<feature type="domain" description="Epoxide hydrolase N-terminal" evidence="5">
    <location>
        <begin position="6"/>
        <end position="116"/>
    </location>
</feature>
<accession>A0A5C3QUD9</accession>
<sequence>MAFLPEPFQIAVPQESIDLLHKKLDLALFPDELEDAGRDYGAPLADVKRLVERWKSGYDWRAHEARLNSTLPQFKVDIEVDNFGSLGVHFVHQKSEVANAIPLLFVHGWPGHFLEVAKILPLLVKPNSPDQPAFHVVAPSLPGYGFSDAPRKRGFAMAQYAELCNKLMISLSYSQYVTQGGDWGAYVTRKIASVYGHKNSMAWHSNFPQGIPPTVTSSPLIYASHLLTPYTKRETLAIERTKEFETTGRGYYYEQATKPQTLGYALADSPVGLLAWIYEKLVAWTDDYKWEDDEVLTWVSLYCFSTAGPAASLRIYYEVTKAGDRQLPSAQLPTVPHGVSFFPKELRQFPLAWVKAATNLVFHSEHASGGHFAAHEKPEAIVGDLRKMFGRGGPAYGVVSGKDGYAA</sequence>
<proteinExistence type="inferred from homology"/>
<feature type="active site" description="Proton acceptor" evidence="4">
    <location>
        <position position="371"/>
    </location>
</feature>
<feature type="active site" description="Proton donor" evidence="4">
    <location>
        <position position="316"/>
    </location>
</feature>
<gene>
    <name evidence="6" type="ORF">BDV98DRAFT_566435</name>
</gene>
<evidence type="ECO:0000313" key="6">
    <source>
        <dbReference type="EMBL" id="TFL01944.1"/>
    </source>
</evidence>
<name>A0A5C3QUD9_9AGAR</name>
<dbReference type="PANTHER" id="PTHR21661">
    <property type="entry name" value="EPOXIDE HYDROLASE 1-RELATED"/>
    <property type="match status" value="1"/>
</dbReference>
<evidence type="ECO:0000256" key="1">
    <source>
        <dbReference type="ARBA" id="ARBA00010088"/>
    </source>
</evidence>
<dbReference type="SUPFAM" id="SSF53474">
    <property type="entry name" value="alpha/beta-Hydrolases"/>
    <property type="match status" value="1"/>
</dbReference>
<dbReference type="InterPro" id="IPR029058">
    <property type="entry name" value="AB_hydrolase_fold"/>
</dbReference>
<dbReference type="Proteomes" id="UP000305067">
    <property type="component" value="Unassembled WGS sequence"/>
</dbReference>
<dbReference type="STRING" id="1884261.A0A5C3QUD9"/>
<dbReference type="InterPro" id="IPR010497">
    <property type="entry name" value="Epoxide_hydro_N"/>
</dbReference>
<dbReference type="PANTHER" id="PTHR21661:SF35">
    <property type="entry name" value="EPOXIDE HYDROLASE"/>
    <property type="match status" value="1"/>
</dbReference>
<evidence type="ECO:0000256" key="2">
    <source>
        <dbReference type="ARBA" id="ARBA00022797"/>
    </source>
</evidence>
<evidence type="ECO:0000259" key="5">
    <source>
        <dbReference type="Pfam" id="PF06441"/>
    </source>
</evidence>
<dbReference type="EMBL" id="ML178823">
    <property type="protein sequence ID" value="TFL01944.1"/>
    <property type="molecule type" value="Genomic_DNA"/>
</dbReference>
<dbReference type="PRINTS" id="PR00412">
    <property type="entry name" value="EPOXHYDRLASE"/>
</dbReference>
<dbReference type="Pfam" id="PF06441">
    <property type="entry name" value="EHN"/>
    <property type="match status" value="1"/>
</dbReference>
<evidence type="ECO:0000256" key="3">
    <source>
        <dbReference type="ARBA" id="ARBA00022801"/>
    </source>
</evidence>
<dbReference type="Gene3D" id="3.40.50.1820">
    <property type="entry name" value="alpha/beta hydrolase"/>
    <property type="match status" value="1"/>
</dbReference>
<dbReference type="GO" id="GO:0097176">
    <property type="term" value="P:epoxide metabolic process"/>
    <property type="evidence" value="ECO:0007669"/>
    <property type="project" value="TreeGrafter"/>
</dbReference>
<dbReference type="InterPro" id="IPR016292">
    <property type="entry name" value="Epoxide_hydrolase"/>
</dbReference>
<dbReference type="OrthoDB" id="7130006at2759"/>
<comment type="similarity">
    <text evidence="1">Belongs to the peptidase S33 family.</text>
</comment>